<keyword evidence="3" id="KW-1185">Reference proteome</keyword>
<proteinExistence type="predicted"/>
<feature type="transmembrane region" description="Helical" evidence="1">
    <location>
        <begin position="6"/>
        <end position="25"/>
    </location>
</feature>
<reference evidence="2 3" key="1">
    <citation type="journal article" date="2014" name="PLoS Genet.">
        <title>Analysis of the Phlebiopsis gigantea genome, transcriptome and secretome provides insight into its pioneer colonization strategies of wood.</title>
        <authorList>
            <person name="Hori C."/>
            <person name="Ishida T."/>
            <person name="Igarashi K."/>
            <person name="Samejima M."/>
            <person name="Suzuki H."/>
            <person name="Master E."/>
            <person name="Ferreira P."/>
            <person name="Ruiz-Duenas F.J."/>
            <person name="Held B."/>
            <person name="Canessa P."/>
            <person name="Larrondo L.F."/>
            <person name="Schmoll M."/>
            <person name="Druzhinina I.S."/>
            <person name="Kubicek C.P."/>
            <person name="Gaskell J.A."/>
            <person name="Kersten P."/>
            <person name="St John F."/>
            <person name="Glasner J."/>
            <person name="Sabat G."/>
            <person name="Splinter BonDurant S."/>
            <person name="Syed K."/>
            <person name="Yadav J."/>
            <person name="Mgbeahuruike A.C."/>
            <person name="Kovalchuk A."/>
            <person name="Asiegbu F.O."/>
            <person name="Lackner G."/>
            <person name="Hoffmeister D."/>
            <person name="Rencoret J."/>
            <person name="Gutierrez A."/>
            <person name="Sun H."/>
            <person name="Lindquist E."/>
            <person name="Barry K."/>
            <person name="Riley R."/>
            <person name="Grigoriev I.V."/>
            <person name="Henrissat B."/>
            <person name="Kues U."/>
            <person name="Berka R.M."/>
            <person name="Martinez A.T."/>
            <person name="Covert S.F."/>
            <person name="Blanchette R.A."/>
            <person name="Cullen D."/>
        </authorList>
    </citation>
    <scope>NUCLEOTIDE SEQUENCE [LARGE SCALE GENOMIC DNA]</scope>
    <source>
        <strain evidence="2 3">11061_1 CR5-6</strain>
    </source>
</reference>
<feature type="transmembrane region" description="Helical" evidence="1">
    <location>
        <begin position="37"/>
        <end position="58"/>
    </location>
</feature>
<protein>
    <submittedName>
        <fullName evidence="2">Uncharacterized protein</fullName>
    </submittedName>
</protein>
<gene>
    <name evidence="2" type="ORF">PHLGIDRAFT_47005</name>
</gene>
<evidence type="ECO:0000256" key="1">
    <source>
        <dbReference type="SAM" id="Phobius"/>
    </source>
</evidence>
<dbReference type="OrthoDB" id="2637653at2759"/>
<feature type="non-terminal residue" evidence="2">
    <location>
        <position position="1"/>
    </location>
</feature>
<sequence length="129" mass="14341">CQQWIIIEALSAVVLEVAVEIILIMRIYAMYTANRRLIQLLVPAFVAQLIIIAVSLSVSLPKLMASPNCEETIFPIEIIAYSICSIVFEGFLFGLTLYKYYTACAEGWGGGALLSILVRDGMWAFLLVF</sequence>
<dbReference type="HOGENOM" id="CLU_127428_0_0_1"/>
<dbReference type="EMBL" id="KN840524">
    <property type="protein sequence ID" value="KIP06166.1"/>
    <property type="molecule type" value="Genomic_DNA"/>
</dbReference>
<evidence type="ECO:0000313" key="2">
    <source>
        <dbReference type="EMBL" id="KIP06166.1"/>
    </source>
</evidence>
<keyword evidence="1" id="KW-1133">Transmembrane helix</keyword>
<dbReference type="Proteomes" id="UP000053257">
    <property type="component" value="Unassembled WGS sequence"/>
</dbReference>
<keyword evidence="1" id="KW-0812">Transmembrane</keyword>
<keyword evidence="1" id="KW-0472">Membrane</keyword>
<dbReference type="AlphaFoldDB" id="A0A0C3RWU6"/>
<name>A0A0C3RWU6_PHLG1</name>
<evidence type="ECO:0000313" key="3">
    <source>
        <dbReference type="Proteomes" id="UP000053257"/>
    </source>
</evidence>
<accession>A0A0C3RWU6</accession>
<organism evidence="2 3">
    <name type="scientific">Phlebiopsis gigantea (strain 11061_1 CR5-6)</name>
    <name type="common">White-rot fungus</name>
    <name type="synonym">Peniophora gigantea</name>
    <dbReference type="NCBI Taxonomy" id="745531"/>
    <lineage>
        <taxon>Eukaryota</taxon>
        <taxon>Fungi</taxon>
        <taxon>Dikarya</taxon>
        <taxon>Basidiomycota</taxon>
        <taxon>Agaricomycotina</taxon>
        <taxon>Agaricomycetes</taxon>
        <taxon>Polyporales</taxon>
        <taxon>Phanerochaetaceae</taxon>
        <taxon>Phlebiopsis</taxon>
    </lineage>
</organism>
<feature type="non-terminal residue" evidence="2">
    <location>
        <position position="129"/>
    </location>
</feature>
<feature type="transmembrane region" description="Helical" evidence="1">
    <location>
        <begin position="78"/>
        <end position="98"/>
    </location>
</feature>